<comment type="caution">
    <text evidence="11">The sequence shown here is derived from an EMBL/GenBank/DDBJ whole genome shotgun (WGS) entry which is preliminary data.</text>
</comment>
<evidence type="ECO:0000256" key="1">
    <source>
        <dbReference type="ARBA" id="ARBA00004273"/>
    </source>
</evidence>
<dbReference type="GO" id="GO:0045259">
    <property type="term" value="C:proton-transporting ATP synthase complex"/>
    <property type="evidence" value="ECO:0007669"/>
    <property type="project" value="InterPro"/>
</dbReference>
<dbReference type="Gene3D" id="1.20.5.440">
    <property type="entry name" value="ATP synthase delta/epsilon subunit, C-terminal domain"/>
    <property type="match status" value="1"/>
</dbReference>
<evidence type="ECO:0000259" key="10">
    <source>
        <dbReference type="Pfam" id="PF02823"/>
    </source>
</evidence>
<dbReference type="InterPro" id="IPR020546">
    <property type="entry name" value="ATP_synth_F1_dsu/esu_N"/>
</dbReference>
<evidence type="ECO:0000256" key="9">
    <source>
        <dbReference type="ARBA" id="ARBA00023136"/>
    </source>
</evidence>
<gene>
    <name evidence="11" type="ORF">TEA_006001</name>
</gene>
<sequence length="222" mass="23856">MFRQAPQLMARATTVAMRCRRQFSTDVPVEASVDSTFVEAWRKLIPNIEPPKTPSSFMTPRPSTPASIPTKLTVNFVLPYSSQLSNKEVASKLPSTATFSSDFVILSLVDMVIIPATTGLMGVLPGHVATIAELKPGVFSVHEGNEVTKYFVSSGFAFIHANSFADIIAVEAIPLDHIDLSLVHKGLADFTQKLNSASTDLEKAEAQIGVDVHSALNSALTG</sequence>
<dbReference type="InterPro" id="IPR001469">
    <property type="entry name" value="ATP_synth_F1_dsu/esu"/>
</dbReference>
<dbReference type="PANTHER" id="PTHR13822:SF7">
    <property type="entry name" value="ATP SYNTHASE SUBUNIT DELTA, MITOCHONDRIAL"/>
    <property type="match status" value="1"/>
</dbReference>
<evidence type="ECO:0000256" key="4">
    <source>
        <dbReference type="ARBA" id="ARBA00022781"/>
    </source>
</evidence>
<evidence type="ECO:0000313" key="12">
    <source>
        <dbReference type="Proteomes" id="UP000306102"/>
    </source>
</evidence>
<evidence type="ECO:0000256" key="7">
    <source>
        <dbReference type="ARBA" id="ARBA00023065"/>
    </source>
</evidence>
<keyword evidence="8" id="KW-0496">Mitochondrion</keyword>
<evidence type="ECO:0000256" key="8">
    <source>
        <dbReference type="ARBA" id="ARBA00023128"/>
    </source>
</evidence>
<keyword evidence="4" id="KW-0375">Hydrogen ion transport</keyword>
<keyword evidence="5" id="KW-0999">Mitochondrion inner membrane</keyword>
<evidence type="ECO:0000256" key="5">
    <source>
        <dbReference type="ARBA" id="ARBA00022792"/>
    </source>
</evidence>
<keyword evidence="3" id="KW-0813">Transport</keyword>
<dbReference type="Pfam" id="PF02823">
    <property type="entry name" value="ATP-synt_DE_N"/>
    <property type="match status" value="1"/>
</dbReference>
<dbReference type="SUPFAM" id="SSF51344">
    <property type="entry name" value="Epsilon subunit of F1F0-ATP synthase N-terminal domain"/>
    <property type="match status" value="1"/>
</dbReference>
<keyword evidence="6" id="KW-0809">Transit peptide</keyword>
<protein>
    <recommendedName>
        <fullName evidence="10">ATP synthase F1 complex delta/epsilon subunit N-terminal domain-containing protein</fullName>
    </recommendedName>
</protein>
<evidence type="ECO:0000256" key="2">
    <source>
        <dbReference type="ARBA" id="ARBA00005712"/>
    </source>
</evidence>
<dbReference type="STRING" id="542762.A0A4V3WJV9"/>
<dbReference type="PANTHER" id="PTHR13822">
    <property type="entry name" value="ATP SYNTHASE DELTA/EPSILON CHAIN"/>
    <property type="match status" value="1"/>
</dbReference>
<dbReference type="HAMAP" id="MF_00530">
    <property type="entry name" value="ATP_synth_epsil_bac"/>
    <property type="match status" value="1"/>
</dbReference>
<keyword evidence="9" id="KW-0472">Membrane</keyword>
<dbReference type="EMBL" id="SDRB02012189">
    <property type="protein sequence ID" value="THF98506.1"/>
    <property type="molecule type" value="Genomic_DNA"/>
</dbReference>
<dbReference type="GO" id="GO:0046933">
    <property type="term" value="F:proton-transporting ATP synthase activity, rotational mechanism"/>
    <property type="evidence" value="ECO:0007669"/>
    <property type="project" value="InterPro"/>
</dbReference>
<reference evidence="11 12" key="1">
    <citation type="journal article" date="2018" name="Proc. Natl. Acad. Sci. U.S.A.">
        <title>Draft genome sequence of Camellia sinensis var. sinensis provides insights into the evolution of the tea genome and tea quality.</title>
        <authorList>
            <person name="Wei C."/>
            <person name="Yang H."/>
            <person name="Wang S."/>
            <person name="Zhao J."/>
            <person name="Liu C."/>
            <person name="Gao L."/>
            <person name="Xia E."/>
            <person name="Lu Y."/>
            <person name="Tai Y."/>
            <person name="She G."/>
            <person name="Sun J."/>
            <person name="Cao H."/>
            <person name="Tong W."/>
            <person name="Gao Q."/>
            <person name="Li Y."/>
            <person name="Deng W."/>
            <person name="Jiang X."/>
            <person name="Wang W."/>
            <person name="Chen Q."/>
            <person name="Zhang S."/>
            <person name="Li H."/>
            <person name="Wu J."/>
            <person name="Wang P."/>
            <person name="Li P."/>
            <person name="Shi C."/>
            <person name="Zheng F."/>
            <person name="Jian J."/>
            <person name="Huang B."/>
            <person name="Shan D."/>
            <person name="Shi M."/>
            <person name="Fang C."/>
            <person name="Yue Y."/>
            <person name="Li F."/>
            <person name="Li D."/>
            <person name="Wei S."/>
            <person name="Han B."/>
            <person name="Jiang C."/>
            <person name="Yin Y."/>
            <person name="Xia T."/>
            <person name="Zhang Z."/>
            <person name="Bennetzen J.L."/>
            <person name="Zhao S."/>
            <person name="Wan X."/>
        </authorList>
    </citation>
    <scope>NUCLEOTIDE SEQUENCE [LARGE SCALE GENOMIC DNA]</scope>
    <source>
        <strain evidence="12">cv. Shuchazao</strain>
        <tissue evidence="11">Leaf</tissue>
    </source>
</reference>
<keyword evidence="12" id="KW-1185">Reference proteome</keyword>
<keyword evidence="7" id="KW-0406">Ion transport</keyword>
<accession>A0A4V3WJV9</accession>
<proteinExistence type="inferred from homology"/>
<organism evidence="11 12">
    <name type="scientific">Camellia sinensis var. sinensis</name>
    <name type="common">China tea</name>
    <dbReference type="NCBI Taxonomy" id="542762"/>
    <lineage>
        <taxon>Eukaryota</taxon>
        <taxon>Viridiplantae</taxon>
        <taxon>Streptophyta</taxon>
        <taxon>Embryophyta</taxon>
        <taxon>Tracheophyta</taxon>
        <taxon>Spermatophyta</taxon>
        <taxon>Magnoliopsida</taxon>
        <taxon>eudicotyledons</taxon>
        <taxon>Gunneridae</taxon>
        <taxon>Pentapetalae</taxon>
        <taxon>asterids</taxon>
        <taxon>Ericales</taxon>
        <taxon>Theaceae</taxon>
        <taxon>Camellia</taxon>
    </lineage>
</organism>
<comment type="subcellular location">
    <subcellularLocation>
        <location evidence="1">Mitochondrion inner membrane</location>
    </subcellularLocation>
</comment>
<dbReference type="Proteomes" id="UP000306102">
    <property type="component" value="Unassembled WGS sequence"/>
</dbReference>
<dbReference type="CDD" id="cd12152">
    <property type="entry name" value="F1-ATPase_delta"/>
    <property type="match status" value="1"/>
</dbReference>
<dbReference type="AlphaFoldDB" id="A0A4V3WJV9"/>
<feature type="domain" description="ATP synthase F1 complex delta/epsilon subunit N-terminal" evidence="10">
    <location>
        <begin position="108"/>
        <end position="163"/>
    </location>
</feature>
<dbReference type="Gene3D" id="2.60.15.10">
    <property type="entry name" value="F0F1 ATP synthase delta/epsilon subunit, N-terminal"/>
    <property type="match status" value="1"/>
</dbReference>
<comment type="similarity">
    <text evidence="2">Belongs to the ATPase epsilon chain family.</text>
</comment>
<dbReference type="InterPro" id="IPR036771">
    <property type="entry name" value="ATPsynth_dsu/esu_N"/>
</dbReference>
<evidence type="ECO:0000256" key="6">
    <source>
        <dbReference type="ARBA" id="ARBA00022946"/>
    </source>
</evidence>
<evidence type="ECO:0000313" key="11">
    <source>
        <dbReference type="EMBL" id="THF98506.1"/>
    </source>
</evidence>
<evidence type="ECO:0000256" key="3">
    <source>
        <dbReference type="ARBA" id="ARBA00022448"/>
    </source>
</evidence>
<name>A0A4V3WJV9_CAMSN</name>
<dbReference type="GO" id="GO:0005743">
    <property type="term" value="C:mitochondrial inner membrane"/>
    <property type="evidence" value="ECO:0007669"/>
    <property type="project" value="UniProtKB-SubCell"/>
</dbReference>